<feature type="transmembrane region" description="Helical" evidence="1">
    <location>
        <begin position="6"/>
        <end position="26"/>
    </location>
</feature>
<reference evidence="3 4" key="1">
    <citation type="submission" date="2023-11" db="EMBL/GenBank/DDBJ databases">
        <title>First isolation, identification, and characterization of non-pathogenic Epilithonimonas ginsengisoli isolated from diseased farmed rainbow trout (Oncorhynchus mykiss) in Chile.</title>
        <authorList>
            <person name="Miranda C.D."/>
            <person name="Irgang R."/>
            <person name="Concha C."/>
            <person name="Rojas R."/>
            <person name="Avendano R."/>
        </authorList>
    </citation>
    <scope>NUCLEOTIDE SEQUENCE [LARGE SCALE GENOMIC DNA]</scope>
    <source>
        <strain evidence="3 4">FP99</strain>
    </source>
</reference>
<evidence type="ECO:0000313" key="3">
    <source>
        <dbReference type="EMBL" id="MDW8550443.1"/>
    </source>
</evidence>
<evidence type="ECO:0000313" key="4">
    <source>
        <dbReference type="Proteomes" id="UP001204439"/>
    </source>
</evidence>
<dbReference type="EMBL" id="JAMXLT020000032">
    <property type="protein sequence ID" value="MDW8550443.1"/>
    <property type="molecule type" value="Genomic_DNA"/>
</dbReference>
<dbReference type="InterPro" id="IPR050640">
    <property type="entry name" value="Bact_2-comp_sensor_kinase"/>
</dbReference>
<keyword evidence="1" id="KW-0472">Membrane</keyword>
<dbReference type="RefSeq" id="WP_228373921.1">
    <property type="nucleotide sequence ID" value="NZ_JAMXLT020000032.1"/>
</dbReference>
<dbReference type="PANTHER" id="PTHR34220:SF7">
    <property type="entry name" value="SENSOR HISTIDINE KINASE YPDA"/>
    <property type="match status" value="1"/>
</dbReference>
<dbReference type="Proteomes" id="UP001204439">
    <property type="component" value="Unassembled WGS sequence"/>
</dbReference>
<sequence>MVSIPVSLLFFVCSRYLLEEVIIYNISGIHNYSAKLLNIRYYVTDNFLFGLPAVILSTLYFLLWQFLAYQRHYQQLQLENQKAQFDMLRSQVSPHFLFNTLNSFYSDWIEKDQKTAADLLTLTNLLRYVITENDKEYVMLSDELDFLKNYVKLQKKRFEDQLFIDFLVTGNCSDHTILPSTLIQLTENLFKYGKLNDPTNRAMINITINDDSLTMVTSNLIVNGENYYSTGTGFKNLKKRLDYAYKENFTFDHDVKNDIFTTVLKITLDNKPWP</sequence>
<keyword evidence="3" id="KW-0418">Kinase</keyword>
<name>A0ABU4JLM8_9FLAO</name>
<accession>A0ABU4JLM8</accession>
<dbReference type="Pfam" id="PF06580">
    <property type="entry name" value="His_kinase"/>
    <property type="match status" value="1"/>
</dbReference>
<feature type="transmembrane region" description="Helical" evidence="1">
    <location>
        <begin position="47"/>
        <end position="67"/>
    </location>
</feature>
<keyword evidence="1" id="KW-0812">Transmembrane</keyword>
<evidence type="ECO:0000259" key="2">
    <source>
        <dbReference type="Pfam" id="PF06580"/>
    </source>
</evidence>
<keyword evidence="4" id="KW-1185">Reference proteome</keyword>
<keyword evidence="1" id="KW-1133">Transmembrane helix</keyword>
<comment type="caution">
    <text evidence="3">The sequence shown here is derived from an EMBL/GenBank/DDBJ whole genome shotgun (WGS) entry which is preliminary data.</text>
</comment>
<dbReference type="PANTHER" id="PTHR34220">
    <property type="entry name" value="SENSOR HISTIDINE KINASE YPDA"/>
    <property type="match status" value="1"/>
</dbReference>
<keyword evidence="3" id="KW-0808">Transferase</keyword>
<dbReference type="GO" id="GO:0016301">
    <property type="term" value="F:kinase activity"/>
    <property type="evidence" value="ECO:0007669"/>
    <property type="project" value="UniProtKB-KW"/>
</dbReference>
<organism evidence="3 4">
    <name type="scientific">Epilithonimonas ginsengisoli</name>
    <dbReference type="NCBI Taxonomy" id="1245592"/>
    <lineage>
        <taxon>Bacteria</taxon>
        <taxon>Pseudomonadati</taxon>
        <taxon>Bacteroidota</taxon>
        <taxon>Flavobacteriia</taxon>
        <taxon>Flavobacteriales</taxon>
        <taxon>Weeksellaceae</taxon>
        <taxon>Chryseobacterium group</taxon>
        <taxon>Epilithonimonas</taxon>
    </lineage>
</organism>
<gene>
    <name evidence="3" type="ORF">NG800_016065</name>
</gene>
<protein>
    <submittedName>
        <fullName evidence="3">Histidine kinase</fullName>
    </submittedName>
</protein>
<proteinExistence type="predicted"/>
<evidence type="ECO:0000256" key="1">
    <source>
        <dbReference type="SAM" id="Phobius"/>
    </source>
</evidence>
<feature type="domain" description="Signal transduction histidine kinase internal region" evidence="2">
    <location>
        <begin position="83"/>
        <end position="162"/>
    </location>
</feature>
<dbReference type="InterPro" id="IPR010559">
    <property type="entry name" value="Sig_transdc_His_kin_internal"/>
</dbReference>